<dbReference type="EMBL" id="PUFP01000035">
    <property type="protein sequence ID" value="TDG78660.1"/>
    <property type="molecule type" value="Genomic_DNA"/>
</dbReference>
<reference evidence="1 2" key="1">
    <citation type="journal article" date="2019" name="Appl. Microbiol. Biotechnol.">
        <title>Uncovering carbohydrate metabolism through a genotype-phenotype association study of 56 lactic acid bacteria genomes.</title>
        <authorList>
            <person name="Buron-Moles G."/>
            <person name="Chailyan A."/>
            <person name="Dolejs I."/>
            <person name="Forster J."/>
            <person name="Miks M.H."/>
        </authorList>
    </citation>
    <scope>NUCLEOTIDE SEQUENCE [LARGE SCALE GENOMIC DNA]</scope>
    <source>
        <strain evidence="1 2">ATCC 4005</strain>
    </source>
</reference>
<organism evidence="1 2">
    <name type="scientific">Lentilactobacillus buchneri DSM 20057</name>
    <dbReference type="NCBI Taxonomy" id="1423728"/>
    <lineage>
        <taxon>Bacteria</taxon>
        <taxon>Bacillati</taxon>
        <taxon>Bacillota</taxon>
        <taxon>Bacilli</taxon>
        <taxon>Lactobacillales</taxon>
        <taxon>Lactobacillaceae</taxon>
        <taxon>Lentilactobacillus</taxon>
    </lineage>
</organism>
<proteinExistence type="predicted"/>
<protein>
    <submittedName>
        <fullName evidence="1">Uncharacterized protein</fullName>
    </submittedName>
</protein>
<gene>
    <name evidence="1" type="ORF">C5L32_000461</name>
</gene>
<dbReference type="AlphaFoldDB" id="A0A4R5NPS0"/>
<dbReference type="Proteomes" id="UP000295181">
    <property type="component" value="Unassembled WGS sequence"/>
</dbReference>
<sequence length="84" mass="9598">MQITVAPINEQGVNFSVVLMKPSFQLTSENMENLNSELPVDFPRPIVVARKLGTELEFYGRKDIVNFLSDLDPSQIPWQTFEVQ</sequence>
<name>A0A4R5NPS0_LENBU</name>
<evidence type="ECO:0000313" key="1">
    <source>
        <dbReference type="EMBL" id="TDG78660.1"/>
    </source>
</evidence>
<accession>A0A4R5NPS0</accession>
<evidence type="ECO:0000313" key="2">
    <source>
        <dbReference type="Proteomes" id="UP000295181"/>
    </source>
</evidence>
<comment type="caution">
    <text evidence="1">The sequence shown here is derived from an EMBL/GenBank/DDBJ whole genome shotgun (WGS) entry which is preliminary data.</text>
</comment>